<dbReference type="InterPro" id="IPR027304">
    <property type="entry name" value="Trigger_fact/SurA_dom_sf"/>
</dbReference>
<evidence type="ECO:0000313" key="17">
    <source>
        <dbReference type="EMBL" id="APO74640.1"/>
    </source>
</evidence>
<dbReference type="InterPro" id="IPR008881">
    <property type="entry name" value="Trigger_fac_ribosome-bd_bac"/>
</dbReference>
<evidence type="ECO:0000256" key="1">
    <source>
        <dbReference type="ARBA" id="ARBA00000971"/>
    </source>
</evidence>
<dbReference type="SUPFAM" id="SSF102735">
    <property type="entry name" value="Trigger factor ribosome-binding domain"/>
    <property type="match status" value="1"/>
</dbReference>
<evidence type="ECO:0000256" key="10">
    <source>
        <dbReference type="ARBA" id="ARBA00024849"/>
    </source>
</evidence>
<evidence type="ECO:0000256" key="5">
    <source>
        <dbReference type="ARBA" id="ARBA00022618"/>
    </source>
</evidence>
<evidence type="ECO:0000256" key="4">
    <source>
        <dbReference type="ARBA" id="ARBA00016902"/>
    </source>
</evidence>
<dbReference type="AlphaFoldDB" id="A0A1L5P3A3"/>
<dbReference type="InterPro" id="IPR008880">
    <property type="entry name" value="Trigger_fac_C"/>
</dbReference>
<evidence type="ECO:0000256" key="11">
    <source>
        <dbReference type="ARBA" id="ARBA00029986"/>
    </source>
</evidence>
<sequence length="493" mass="54657">MQVIETLAEGLKREIKVVIPAKDMENKMNERLADVKDKVRINGFRPGKVPVAHLKKVYGKSIMADLVNEIVREQPTQILSSRGEKSATQPEIAMTEDKDEADKILAAEQDFEFTLSYEVLPPIELKSVEGIKITREVVDISDEEVNEQVLKVAESARSYETKKGKAANDDRVTMDYVGKVDGEAFEGGTDQGAELVLGSGRFIPGFEDQLVGVKAGDEKTITVTFPADYPAKNLAGKQATFDVVVKDVAAPVDVEINDELAKKLGLESADRLKEIVRGQIESQYGSLTRQKVKRQILDQLDEMYKFETPKSLVEAEYNGIWSQVNNDLAQSGKTFEDEDTTEEKAKEEYKTLAERRVRLGLVLSEIGEKAGVEVSEDEMQRAIYEQLRQYPGQEKQILEFFRSQPGAAASIRAPIFEEKVIDHLLTEIEVTDKKVTKEELLADEDGEGSLKETKKAAPKKKAAAKVEDSEGEEAAAPKKKAAAKKKASEGDAE</sequence>
<dbReference type="GO" id="GO:0005737">
    <property type="term" value="C:cytoplasm"/>
    <property type="evidence" value="ECO:0007669"/>
    <property type="project" value="UniProtKB-SubCell"/>
</dbReference>
<comment type="domain">
    <text evidence="12">Consists of 3 domains; the N-terminus binds the ribosome, the middle domain has PPIase activity, while the C-terminus has intrinsic chaperone activity on its own.</text>
</comment>
<dbReference type="EMBL" id="CP017241">
    <property type="protein sequence ID" value="APO74640.1"/>
    <property type="molecule type" value="Genomic_DNA"/>
</dbReference>
<keyword evidence="12" id="KW-0963">Cytoplasm</keyword>
<dbReference type="Gene3D" id="3.30.70.1050">
    <property type="entry name" value="Trigger factor ribosome-binding domain"/>
    <property type="match status" value="1"/>
</dbReference>
<dbReference type="PANTHER" id="PTHR30560:SF3">
    <property type="entry name" value="TRIGGER FACTOR-LIKE PROTEIN TIG, CHLOROPLASTIC"/>
    <property type="match status" value="1"/>
</dbReference>
<dbReference type="NCBIfam" id="TIGR00115">
    <property type="entry name" value="tig"/>
    <property type="match status" value="1"/>
</dbReference>
<feature type="domain" description="PPIase FKBP-type" evidence="16">
    <location>
        <begin position="169"/>
        <end position="260"/>
    </location>
</feature>
<dbReference type="Gene3D" id="1.10.3120.10">
    <property type="entry name" value="Trigger factor, C-terminal domain"/>
    <property type="match status" value="1"/>
</dbReference>
<dbReference type="InterPro" id="IPR001179">
    <property type="entry name" value="PPIase_FKBP_dom"/>
</dbReference>
<evidence type="ECO:0000256" key="8">
    <source>
        <dbReference type="ARBA" id="ARBA00023235"/>
    </source>
</evidence>
<accession>A0A1L5P3A3</accession>
<dbReference type="RefSeq" id="WP_074061127.1">
    <property type="nucleotide sequence ID" value="NZ_CP017241.1"/>
</dbReference>
<evidence type="ECO:0000313" key="18">
    <source>
        <dbReference type="Proteomes" id="UP000185109"/>
    </source>
</evidence>
<dbReference type="Pfam" id="PF00254">
    <property type="entry name" value="FKBP_C"/>
    <property type="match status" value="1"/>
</dbReference>
<evidence type="ECO:0000256" key="13">
    <source>
        <dbReference type="PROSITE-ProRule" id="PRU00277"/>
    </source>
</evidence>
<protein>
    <recommendedName>
        <fullName evidence="4 12">Trigger factor</fullName>
        <shortName evidence="12">TF</shortName>
        <ecNumber evidence="3 12">5.2.1.8</ecNumber>
    </recommendedName>
    <alternativeName>
        <fullName evidence="11 12">PPIase</fullName>
    </alternativeName>
</protein>
<keyword evidence="5 12" id="KW-0132">Cell division</keyword>
<evidence type="ECO:0000256" key="3">
    <source>
        <dbReference type="ARBA" id="ARBA00013194"/>
    </source>
</evidence>
<evidence type="ECO:0000256" key="14">
    <source>
        <dbReference type="RuleBase" id="RU003914"/>
    </source>
</evidence>
<comment type="subcellular location">
    <subcellularLocation>
        <location evidence="12">Cytoplasm</location>
    </subcellularLocation>
    <text evidence="12">About half TF is bound to the ribosome near the polypeptide exit tunnel while the other half is free in the cytoplasm.</text>
</comment>
<dbReference type="GO" id="GO:0015031">
    <property type="term" value="P:protein transport"/>
    <property type="evidence" value="ECO:0007669"/>
    <property type="project" value="UniProtKB-UniRule"/>
</dbReference>
<evidence type="ECO:0000256" key="2">
    <source>
        <dbReference type="ARBA" id="ARBA00005464"/>
    </source>
</evidence>
<dbReference type="GO" id="GO:0051083">
    <property type="term" value="P:'de novo' cotranslational protein folding"/>
    <property type="evidence" value="ECO:0007669"/>
    <property type="project" value="TreeGrafter"/>
</dbReference>
<dbReference type="PROSITE" id="PS50059">
    <property type="entry name" value="FKBP_PPIASE"/>
    <property type="match status" value="1"/>
</dbReference>
<dbReference type="FunFam" id="3.10.50.40:FF:000001">
    <property type="entry name" value="Trigger factor"/>
    <property type="match status" value="1"/>
</dbReference>
<evidence type="ECO:0000256" key="7">
    <source>
        <dbReference type="ARBA" id="ARBA00023186"/>
    </source>
</evidence>
<dbReference type="InterPro" id="IPR037041">
    <property type="entry name" value="Trigger_fac_C_sf"/>
</dbReference>
<dbReference type="SUPFAM" id="SSF109998">
    <property type="entry name" value="Triger factor/SurA peptide-binding domain-like"/>
    <property type="match status" value="1"/>
</dbReference>
<comment type="similarity">
    <text evidence="2 12 14">Belongs to the FKBP-type PPIase family. Tig subfamily.</text>
</comment>
<dbReference type="EC" id="5.2.1.8" evidence="3 12"/>
<keyword evidence="9 12" id="KW-0131">Cell cycle</keyword>
<name>A0A1L5P3A3_RHIET</name>
<evidence type="ECO:0000256" key="9">
    <source>
        <dbReference type="ARBA" id="ARBA00023306"/>
    </source>
</evidence>
<dbReference type="GO" id="GO:0043022">
    <property type="term" value="F:ribosome binding"/>
    <property type="evidence" value="ECO:0007669"/>
    <property type="project" value="TreeGrafter"/>
</dbReference>
<evidence type="ECO:0000256" key="6">
    <source>
        <dbReference type="ARBA" id="ARBA00023110"/>
    </source>
</evidence>
<dbReference type="GO" id="GO:0043335">
    <property type="term" value="P:protein unfolding"/>
    <property type="evidence" value="ECO:0007669"/>
    <property type="project" value="TreeGrafter"/>
</dbReference>
<dbReference type="HAMAP" id="MF_00303">
    <property type="entry name" value="Trigger_factor_Tig"/>
    <property type="match status" value="1"/>
</dbReference>
<keyword evidence="8 12" id="KW-0413">Isomerase</keyword>
<comment type="catalytic activity">
    <reaction evidence="1 12 13">
        <text>[protein]-peptidylproline (omega=180) = [protein]-peptidylproline (omega=0)</text>
        <dbReference type="Rhea" id="RHEA:16237"/>
        <dbReference type="Rhea" id="RHEA-COMP:10747"/>
        <dbReference type="Rhea" id="RHEA-COMP:10748"/>
        <dbReference type="ChEBI" id="CHEBI:83833"/>
        <dbReference type="ChEBI" id="CHEBI:83834"/>
        <dbReference type="EC" id="5.2.1.8"/>
    </reaction>
</comment>
<dbReference type="InterPro" id="IPR036611">
    <property type="entry name" value="Trigger_fac_ribosome-bd_sf"/>
</dbReference>
<keyword evidence="6 12" id="KW-0697">Rotamase</keyword>
<dbReference type="SUPFAM" id="SSF54534">
    <property type="entry name" value="FKBP-like"/>
    <property type="match status" value="1"/>
</dbReference>
<dbReference type="Gene3D" id="3.10.50.40">
    <property type="match status" value="1"/>
</dbReference>
<gene>
    <name evidence="12 17" type="primary">tig</name>
    <name evidence="17" type="ORF">AM571_CH01820</name>
</gene>
<dbReference type="PIRSF" id="PIRSF003095">
    <property type="entry name" value="Trigger_factor"/>
    <property type="match status" value="1"/>
</dbReference>
<dbReference type="InterPro" id="IPR046357">
    <property type="entry name" value="PPIase_dom_sf"/>
</dbReference>
<dbReference type="Pfam" id="PF05697">
    <property type="entry name" value="Trigger_N"/>
    <property type="match status" value="1"/>
</dbReference>
<dbReference type="Proteomes" id="UP000185109">
    <property type="component" value="Chromosome"/>
</dbReference>
<dbReference type="GO" id="GO:0044183">
    <property type="term" value="F:protein folding chaperone"/>
    <property type="evidence" value="ECO:0007669"/>
    <property type="project" value="TreeGrafter"/>
</dbReference>
<organism evidence="17 18">
    <name type="scientific">Rhizobium etli 8C-3</name>
    <dbReference type="NCBI Taxonomy" id="538025"/>
    <lineage>
        <taxon>Bacteria</taxon>
        <taxon>Pseudomonadati</taxon>
        <taxon>Pseudomonadota</taxon>
        <taxon>Alphaproteobacteria</taxon>
        <taxon>Hyphomicrobiales</taxon>
        <taxon>Rhizobiaceae</taxon>
        <taxon>Rhizobium/Agrobacterium group</taxon>
        <taxon>Rhizobium</taxon>
    </lineage>
</organism>
<evidence type="ECO:0000256" key="15">
    <source>
        <dbReference type="SAM" id="MobiDB-lite"/>
    </source>
</evidence>
<reference evidence="17 18" key="1">
    <citation type="submission" date="2016-09" db="EMBL/GenBank/DDBJ databases">
        <title>The complete genome sequences of Rhizobium gallicum, symbiovars gallicum and phaseoli, symbionts associated to common bean (Phaseolus vulgaris).</title>
        <authorList>
            <person name="Bustos P."/>
            <person name="Santamaria R.I."/>
            <person name="Perez-Carrascal O.M."/>
            <person name="Juarez S."/>
            <person name="Lozano L."/>
            <person name="Martinez-Flores I."/>
            <person name="Martinez-Romero E."/>
            <person name="Cevallos M."/>
            <person name="Romero D."/>
            <person name="Davila G."/>
            <person name="Gonzalez V."/>
        </authorList>
    </citation>
    <scope>NUCLEOTIDE SEQUENCE [LARGE SCALE GENOMIC DNA]</scope>
    <source>
        <strain evidence="17 18">8C-3</strain>
    </source>
</reference>
<feature type="region of interest" description="Disordered" evidence="15">
    <location>
        <begin position="443"/>
        <end position="493"/>
    </location>
</feature>
<comment type="function">
    <text evidence="10 12">Involved in protein export. Acts as a chaperone by maintaining the newly synthesized protein in an open conformation. Functions as a peptidyl-prolyl cis-trans isomerase.</text>
</comment>
<evidence type="ECO:0000259" key="16">
    <source>
        <dbReference type="PROSITE" id="PS50059"/>
    </source>
</evidence>
<dbReference type="PANTHER" id="PTHR30560">
    <property type="entry name" value="TRIGGER FACTOR CHAPERONE AND PEPTIDYL-PROLYL CIS/TRANS ISOMERASE"/>
    <property type="match status" value="1"/>
</dbReference>
<proteinExistence type="inferred from homology"/>
<dbReference type="GO" id="GO:0051301">
    <property type="term" value="P:cell division"/>
    <property type="evidence" value="ECO:0007669"/>
    <property type="project" value="UniProtKB-KW"/>
</dbReference>
<dbReference type="GO" id="GO:0003755">
    <property type="term" value="F:peptidyl-prolyl cis-trans isomerase activity"/>
    <property type="evidence" value="ECO:0007669"/>
    <property type="project" value="UniProtKB-UniRule"/>
</dbReference>
<dbReference type="Pfam" id="PF05698">
    <property type="entry name" value="Trigger_C"/>
    <property type="match status" value="1"/>
</dbReference>
<keyword evidence="7 12" id="KW-0143">Chaperone</keyword>
<evidence type="ECO:0000256" key="12">
    <source>
        <dbReference type="HAMAP-Rule" id="MF_00303"/>
    </source>
</evidence>
<dbReference type="InterPro" id="IPR005215">
    <property type="entry name" value="Trig_fac"/>
</dbReference>